<accession>A0A840HT41</accession>
<sequence>MDESAFKLAALRQAEMPVPFSTGHKALDTTLGGGLAQGRVHELFAASVDDAASATGFAAMLALRALQPGKVLLWLRTDTAERRGGSFHAPGFVELGGDPDALLLALAPDDVTMLRCAADAARCAGLGVVVTECWGTPRALDLTASRRLALAAEKSGVTLLLLRMDAQASPSAAETRWQVMAAPSQGLEANAPGPAVLEIELLRRRAGPAGMRWRVEWDRDERSFREAALPGAVVPLPLGRPAADMPPLHRTA</sequence>
<protein>
    <submittedName>
        <fullName evidence="1">Protein ImuA</fullName>
    </submittedName>
</protein>
<dbReference type="RefSeq" id="WP_246414524.1">
    <property type="nucleotide sequence ID" value="NZ_JACHOV010000003.1"/>
</dbReference>
<dbReference type="SUPFAM" id="SSF52540">
    <property type="entry name" value="P-loop containing nucleoside triphosphate hydrolases"/>
    <property type="match status" value="1"/>
</dbReference>
<keyword evidence="2" id="KW-1185">Reference proteome</keyword>
<dbReference type="Gene3D" id="3.40.50.300">
    <property type="entry name" value="P-loop containing nucleotide triphosphate hydrolases"/>
    <property type="match status" value="1"/>
</dbReference>
<proteinExistence type="predicted"/>
<dbReference type="AlphaFoldDB" id="A0A840HT41"/>
<evidence type="ECO:0000313" key="2">
    <source>
        <dbReference type="Proteomes" id="UP000575068"/>
    </source>
</evidence>
<evidence type="ECO:0000313" key="1">
    <source>
        <dbReference type="EMBL" id="MBB4640674.1"/>
    </source>
</evidence>
<comment type="caution">
    <text evidence="1">The sequence shown here is derived from an EMBL/GenBank/DDBJ whole genome shotgun (WGS) entry which is preliminary data.</text>
</comment>
<dbReference type="InterPro" id="IPR027417">
    <property type="entry name" value="P-loop_NTPase"/>
</dbReference>
<dbReference type="InterPro" id="IPR017026">
    <property type="entry name" value="ImuA"/>
</dbReference>
<name>A0A840HT41_9SPHN</name>
<reference evidence="1 2" key="1">
    <citation type="submission" date="2020-08" db="EMBL/GenBank/DDBJ databases">
        <title>Genomic Encyclopedia of Type Strains, Phase IV (KMG-IV): sequencing the most valuable type-strain genomes for metagenomic binning, comparative biology and taxonomic classification.</title>
        <authorList>
            <person name="Goeker M."/>
        </authorList>
    </citation>
    <scope>NUCLEOTIDE SEQUENCE [LARGE SCALE GENOMIC DNA]</scope>
    <source>
        <strain evidence="1 2">DSM 7465</strain>
    </source>
</reference>
<dbReference type="PIRSF" id="PIRSF034285">
    <property type="entry name" value="UCP034285"/>
    <property type="match status" value="1"/>
</dbReference>
<gene>
    <name evidence="1" type="ORF">HNQ99_000967</name>
</gene>
<dbReference type="EMBL" id="JACHOV010000003">
    <property type="protein sequence ID" value="MBB4640674.1"/>
    <property type="molecule type" value="Genomic_DNA"/>
</dbReference>
<organism evidence="1 2">
    <name type="scientific">Rhizorhapis suberifaciens</name>
    <name type="common">corky root of lettuce</name>
    <dbReference type="NCBI Taxonomy" id="13656"/>
    <lineage>
        <taxon>Bacteria</taxon>
        <taxon>Pseudomonadati</taxon>
        <taxon>Pseudomonadota</taxon>
        <taxon>Alphaproteobacteria</taxon>
        <taxon>Sphingomonadales</taxon>
        <taxon>Sphingomonadaceae</taxon>
        <taxon>Rhizorhapis</taxon>
    </lineage>
</organism>
<dbReference type="Proteomes" id="UP000575068">
    <property type="component" value="Unassembled WGS sequence"/>
</dbReference>